<dbReference type="RefSeq" id="WP_207396793.1">
    <property type="nucleotide sequence ID" value="NZ_JABRWO010000006.1"/>
</dbReference>
<gene>
    <name evidence="1" type="ORF">HOV93_25460</name>
</gene>
<evidence type="ECO:0000313" key="2">
    <source>
        <dbReference type="Proteomes" id="UP000551616"/>
    </source>
</evidence>
<comment type="caution">
    <text evidence="1">The sequence shown here is derived from an EMBL/GenBank/DDBJ whole genome shotgun (WGS) entry which is preliminary data.</text>
</comment>
<evidence type="ECO:0000313" key="1">
    <source>
        <dbReference type="EMBL" id="MBA2115371.1"/>
    </source>
</evidence>
<keyword evidence="2" id="KW-1185">Reference proteome</keyword>
<reference evidence="1 2" key="1">
    <citation type="submission" date="2020-05" db="EMBL/GenBank/DDBJ databases">
        <title>Bremerella alba sp. nov., a novel planctomycete isolated from the surface of the macroalga Fucus spiralis.</title>
        <authorList>
            <person name="Godinho O."/>
            <person name="Botelho R."/>
            <person name="Albuquerque L."/>
            <person name="Wiegand S."/>
            <person name="Da Costa M.S."/>
            <person name="Lobo-Da-Cunha A."/>
            <person name="Jogler C."/>
            <person name="Lage O.M."/>
        </authorList>
    </citation>
    <scope>NUCLEOTIDE SEQUENCE [LARGE SCALE GENOMIC DNA]</scope>
    <source>
        <strain evidence="1 2">FF15</strain>
    </source>
</reference>
<dbReference type="Proteomes" id="UP000551616">
    <property type="component" value="Unassembled WGS sequence"/>
</dbReference>
<proteinExistence type="predicted"/>
<organism evidence="1 2">
    <name type="scientific">Bremerella alba</name>
    <dbReference type="NCBI Taxonomy" id="980252"/>
    <lineage>
        <taxon>Bacteria</taxon>
        <taxon>Pseudomonadati</taxon>
        <taxon>Planctomycetota</taxon>
        <taxon>Planctomycetia</taxon>
        <taxon>Pirellulales</taxon>
        <taxon>Pirellulaceae</taxon>
        <taxon>Bremerella</taxon>
    </lineage>
</organism>
<name>A0A7V9A7U7_9BACT</name>
<dbReference type="EMBL" id="JABRWO010000006">
    <property type="protein sequence ID" value="MBA2115371.1"/>
    <property type="molecule type" value="Genomic_DNA"/>
</dbReference>
<dbReference type="AlphaFoldDB" id="A0A7V9A7U7"/>
<sequence>MRIVVAILSASIVLGLTWLYQQTLAENQLPVISSQPSEVLSTYRLRIVATFDAGIDLFAEDVSTASSLRVSLLGENVIVIDEPIAAGQAIDTNLDLKLRQGANEFLIEMTPTNAADLAPKAIHVELFQGNNRQPLQSQTIWAEGTETKLVGRVLFQVDADLSSTQEEK</sequence>
<protein>
    <submittedName>
        <fullName evidence="1">Uncharacterized protein</fullName>
    </submittedName>
</protein>
<accession>A0A7V9A7U7</accession>